<dbReference type="Pfam" id="PF14559">
    <property type="entry name" value="TPR_19"/>
    <property type="match status" value="1"/>
</dbReference>
<dbReference type="KEGG" id="salm:D0Y50_12900"/>
<keyword evidence="10" id="KW-1185">Reference proteome</keyword>
<name>A0A346NNQ9_9ALTE</name>
<dbReference type="SUPFAM" id="SSF48452">
    <property type="entry name" value="TPR-like"/>
    <property type="match status" value="3"/>
</dbReference>
<sequence length="916" mass="102071">MLASHTVVFADEAQSYDDALTSFVQGDVQASYLVLKQVLRDNPDHLPSKLLMGRILLIDGYVGEAIDELEEVLLAGGDEDLVMPPLSRAYLFAGMYNKVFSILNRHTLSDDARLSVTLVAGTAHIRLNERDAAVRLYTRTLKDFPDSLALLNAQTNLLIDLQRLDAAQQILDKSLQLDPKAPFTLLAKGKLVAAKGKTKQSLEIFREAYAIAPENPATMRAYAGALAEAGEYDHANKLIADIEAQTPGDVQNQLLKARILALTQNQLAADKILRELTERLSLLTDEQLNEQIELSLIAGIVAYLNKNYDMASTELNRYIGKRDATPEQLGMLTDAMLRTGAYKDAAKLLEKNEELVVKNLNLAQLNCELFMLLKRPFKCEQLLPELTRRYQGEEQFAVLQAKLFLNTRKLAAANEILRNELADSDNEEVLKLKIALLTDRRDFASALTLAQQLLTRFADNIDYQAITADLLIRNNKLDEATVLVNTILEDEPGSVPGLVARSRIQYYKGNYPAARRAIDDALKMDKTSVAARVLAAQIYLASDMTESAIEHLVAAKTLDKKDLRSRELLLNIYRKEGNNKAALSEANALLAIDRLSPDYHLQKAAILNELKDAEGAKTQLNMVYALWAKEPHKLMSLARFQRRAKDFEGAMKSYETAIRLVPSEPLPYMDMAAFQIKQELLNQAQLTIEEITQRFGPSADVSMLYGDLAVARGSLAAGFDFYLQALQQDSAFTTPLLKAFTLAKDGVKRQALITYLSRVTASNPDNLFGQNLLADLHYLNNDYTKATPMYEALLTSDKLTRRAFVLNNLANIYSLTSPLKAMALIEEALALEPRSAALLDTKGWILALDNDYLGGLGVLRQAYILDASDPSVQYHIAYTLAKLDRQQEARELLEEHDTLAKQFREKSDAQKLAQAL</sequence>
<feature type="repeat" description="TPR" evidence="8">
    <location>
        <begin position="631"/>
        <end position="664"/>
    </location>
</feature>
<feature type="repeat" description="TPR" evidence="8">
    <location>
        <begin position="182"/>
        <end position="215"/>
    </location>
</feature>
<evidence type="ECO:0000256" key="6">
    <source>
        <dbReference type="ARBA" id="ARBA00023136"/>
    </source>
</evidence>
<dbReference type="GO" id="GO:0030943">
    <property type="term" value="F:mitochondrion targeting sequence binding"/>
    <property type="evidence" value="ECO:0007669"/>
    <property type="project" value="TreeGrafter"/>
</dbReference>
<evidence type="ECO:0000313" key="10">
    <source>
        <dbReference type="Proteomes" id="UP000262073"/>
    </source>
</evidence>
<evidence type="ECO:0000256" key="4">
    <source>
        <dbReference type="ARBA" id="ARBA00022803"/>
    </source>
</evidence>
<evidence type="ECO:0000256" key="3">
    <source>
        <dbReference type="ARBA" id="ARBA00022737"/>
    </source>
</evidence>
<keyword evidence="4 8" id="KW-0802">TPR repeat</keyword>
<evidence type="ECO:0000256" key="8">
    <source>
        <dbReference type="PROSITE-ProRule" id="PRU00339"/>
    </source>
</evidence>
<dbReference type="Proteomes" id="UP000262073">
    <property type="component" value="Chromosome"/>
</dbReference>
<evidence type="ECO:0000256" key="1">
    <source>
        <dbReference type="ARBA" id="ARBA00004167"/>
    </source>
</evidence>
<dbReference type="Pfam" id="PF13432">
    <property type="entry name" value="TPR_16"/>
    <property type="match status" value="2"/>
</dbReference>
<dbReference type="PANTHER" id="PTHR46208">
    <property type="entry name" value="MITOCHONDRIAL IMPORT RECEPTOR SUBUNIT TOM70"/>
    <property type="match status" value="1"/>
</dbReference>
<dbReference type="PROSITE" id="PS50005">
    <property type="entry name" value="TPR"/>
    <property type="match status" value="2"/>
</dbReference>
<proteinExistence type="inferred from homology"/>
<evidence type="ECO:0000256" key="2">
    <source>
        <dbReference type="ARBA" id="ARBA00022692"/>
    </source>
</evidence>
<keyword evidence="5" id="KW-1133">Transmembrane helix</keyword>
<protein>
    <submittedName>
        <fullName evidence="9">Uncharacterized protein</fullName>
    </submittedName>
</protein>
<evidence type="ECO:0000256" key="7">
    <source>
        <dbReference type="ARBA" id="ARBA00038030"/>
    </source>
</evidence>
<reference evidence="9 10" key="1">
    <citation type="submission" date="2018-08" db="EMBL/GenBank/DDBJ databases">
        <title>Salinimonas sediminis sp. nov., a piezophilic bacterium isolated from a deep-sea sediment sample from the New Britain Trench.</title>
        <authorList>
            <person name="Cao J."/>
        </authorList>
    </citation>
    <scope>NUCLEOTIDE SEQUENCE [LARGE SCALE GENOMIC DNA]</scope>
    <source>
        <strain evidence="9 10">N102</strain>
    </source>
</reference>
<evidence type="ECO:0000313" key="9">
    <source>
        <dbReference type="EMBL" id="AXR07166.1"/>
    </source>
</evidence>
<keyword evidence="6" id="KW-0472">Membrane</keyword>
<keyword evidence="3" id="KW-0677">Repeat</keyword>
<dbReference type="AlphaFoldDB" id="A0A346NNQ9"/>
<dbReference type="InterPro" id="IPR011990">
    <property type="entry name" value="TPR-like_helical_dom_sf"/>
</dbReference>
<dbReference type="GO" id="GO:0016020">
    <property type="term" value="C:membrane"/>
    <property type="evidence" value="ECO:0007669"/>
    <property type="project" value="UniProtKB-SubCell"/>
</dbReference>
<comment type="similarity">
    <text evidence="7">Belongs to the Tom70 family.</text>
</comment>
<evidence type="ECO:0000256" key="5">
    <source>
        <dbReference type="ARBA" id="ARBA00022989"/>
    </source>
</evidence>
<organism evidence="9 10">
    <name type="scientific">Salinimonas sediminis</name>
    <dbReference type="NCBI Taxonomy" id="2303538"/>
    <lineage>
        <taxon>Bacteria</taxon>
        <taxon>Pseudomonadati</taxon>
        <taxon>Pseudomonadota</taxon>
        <taxon>Gammaproteobacteria</taxon>
        <taxon>Alteromonadales</taxon>
        <taxon>Alteromonadaceae</taxon>
        <taxon>Alteromonas/Salinimonas group</taxon>
        <taxon>Salinimonas</taxon>
    </lineage>
</organism>
<dbReference type="Gene3D" id="1.25.40.10">
    <property type="entry name" value="Tetratricopeptide repeat domain"/>
    <property type="match status" value="3"/>
</dbReference>
<accession>A0A346NNQ9</accession>
<keyword evidence="2" id="KW-0812">Transmembrane</keyword>
<gene>
    <name evidence="9" type="ORF">D0Y50_12900</name>
</gene>
<dbReference type="SMART" id="SM00028">
    <property type="entry name" value="TPR"/>
    <property type="match status" value="8"/>
</dbReference>
<dbReference type="EMBL" id="CP031769">
    <property type="protein sequence ID" value="AXR07166.1"/>
    <property type="molecule type" value="Genomic_DNA"/>
</dbReference>
<dbReference type="GO" id="GO:0030150">
    <property type="term" value="P:protein import into mitochondrial matrix"/>
    <property type="evidence" value="ECO:0007669"/>
    <property type="project" value="TreeGrafter"/>
</dbReference>
<comment type="subcellular location">
    <subcellularLocation>
        <location evidence="1">Membrane</location>
        <topology evidence="1">Single-pass membrane protein</topology>
    </subcellularLocation>
</comment>
<dbReference type="InterPro" id="IPR019734">
    <property type="entry name" value="TPR_rpt"/>
</dbReference>
<dbReference type="GO" id="GO:0008320">
    <property type="term" value="F:protein transmembrane transporter activity"/>
    <property type="evidence" value="ECO:0007669"/>
    <property type="project" value="TreeGrafter"/>
</dbReference>
<dbReference type="PANTHER" id="PTHR46208:SF1">
    <property type="entry name" value="MITOCHONDRIAL IMPORT RECEPTOR SUBUNIT TOM70"/>
    <property type="match status" value="1"/>
</dbReference>